<dbReference type="PANTHER" id="PTHR40761:SF1">
    <property type="entry name" value="CONSERVED INTEGRAL MEMBRANE ALANINE VALINE AND LEUCINE RICH PROTEIN-RELATED"/>
    <property type="match status" value="1"/>
</dbReference>
<evidence type="ECO:0000256" key="1">
    <source>
        <dbReference type="SAM" id="Phobius"/>
    </source>
</evidence>
<comment type="caution">
    <text evidence="2">The sequence shown here is derived from an EMBL/GenBank/DDBJ whole genome shotgun (WGS) entry which is preliminary data.</text>
</comment>
<evidence type="ECO:0000313" key="3">
    <source>
        <dbReference type="Proteomes" id="UP000565724"/>
    </source>
</evidence>
<keyword evidence="1" id="KW-0812">Transmembrane</keyword>
<proteinExistence type="predicted"/>
<feature type="transmembrane region" description="Helical" evidence="1">
    <location>
        <begin position="6"/>
        <end position="28"/>
    </location>
</feature>
<dbReference type="AlphaFoldDB" id="A0A7Y5ZY28"/>
<gene>
    <name evidence="2" type="ORF">HP550_02385</name>
</gene>
<dbReference type="Proteomes" id="UP000565724">
    <property type="component" value="Unassembled WGS sequence"/>
</dbReference>
<feature type="transmembrane region" description="Helical" evidence="1">
    <location>
        <begin position="151"/>
        <end position="170"/>
    </location>
</feature>
<dbReference type="RefSeq" id="WP_175345991.1">
    <property type="nucleotide sequence ID" value="NZ_JABMCI010000041.1"/>
</dbReference>
<evidence type="ECO:0000313" key="2">
    <source>
        <dbReference type="EMBL" id="NUU16100.1"/>
    </source>
</evidence>
<keyword evidence="3" id="KW-1185">Reference proteome</keyword>
<keyword evidence="1" id="KW-0472">Membrane</keyword>
<feature type="transmembrane region" description="Helical" evidence="1">
    <location>
        <begin position="243"/>
        <end position="261"/>
    </location>
</feature>
<feature type="transmembrane region" description="Helical" evidence="1">
    <location>
        <begin position="35"/>
        <end position="61"/>
    </location>
</feature>
<feature type="transmembrane region" description="Helical" evidence="1">
    <location>
        <begin position="182"/>
        <end position="201"/>
    </location>
</feature>
<keyword evidence="1" id="KW-1133">Transmembrane helix</keyword>
<feature type="transmembrane region" description="Helical" evidence="1">
    <location>
        <begin position="95"/>
        <end position="114"/>
    </location>
</feature>
<dbReference type="EMBL" id="JABMCI010000041">
    <property type="protein sequence ID" value="NUU16100.1"/>
    <property type="molecule type" value="Genomic_DNA"/>
</dbReference>
<organism evidence="2 3">
    <name type="scientific">Cellulomonas humilata</name>
    <dbReference type="NCBI Taxonomy" id="144055"/>
    <lineage>
        <taxon>Bacteria</taxon>
        <taxon>Bacillati</taxon>
        <taxon>Actinomycetota</taxon>
        <taxon>Actinomycetes</taxon>
        <taxon>Micrococcales</taxon>
        <taxon>Cellulomonadaceae</taxon>
        <taxon>Cellulomonas</taxon>
    </lineage>
</organism>
<evidence type="ECO:0008006" key="4">
    <source>
        <dbReference type="Google" id="ProtNLM"/>
    </source>
</evidence>
<accession>A0A7Y5ZY28</accession>
<dbReference type="InterPro" id="IPR037185">
    <property type="entry name" value="EmrE-like"/>
</dbReference>
<protein>
    <recommendedName>
        <fullName evidence="4">Integral membrane protein</fullName>
    </recommendedName>
</protein>
<dbReference type="SUPFAM" id="SSF103481">
    <property type="entry name" value="Multidrug resistance efflux transporter EmrE"/>
    <property type="match status" value="1"/>
</dbReference>
<feature type="transmembrane region" description="Helical" evidence="1">
    <location>
        <begin position="208"/>
        <end position="231"/>
    </location>
</feature>
<reference evidence="2 3" key="1">
    <citation type="submission" date="2020-05" db="EMBL/GenBank/DDBJ databases">
        <title>Genome Sequencing of Type Strains.</title>
        <authorList>
            <person name="Lemaire J.F."/>
            <person name="Inderbitzin P."/>
            <person name="Gregorio O.A."/>
            <person name="Collins S.B."/>
            <person name="Wespe N."/>
            <person name="Knight-Connoni V."/>
        </authorList>
    </citation>
    <scope>NUCLEOTIDE SEQUENCE [LARGE SCALE GENOMIC DNA]</scope>
    <source>
        <strain evidence="2 3">ATCC 25174</strain>
    </source>
</reference>
<feature type="transmembrane region" description="Helical" evidence="1">
    <location>
        <begin position="67"/>
        <end position="88"/>
    </location>
</feature>
<sequence length="274" mass="27012">MSSAVLAVLAAVVASIGYGVSTIMQAVATRRAAGLAVVTQPLVIGAFVVDGLAWLLSLVALDRLPLFVVQAIIASSLVVVVVLARLVLGARMRSIDRVAVVVVVSALVAVSLSGGDQPAVAPPDGFATTMLVSAGVLAAVFVLAYRRGRPLLLATIAGLGYSAAAVAARAAHASGGLLDTVLQPLAIVIVVSGVVAALAYLRALERGSVGAVAATVSVLEVVVPGVVGTVVLGDVVRHGWDPVAVVGTAAALAGCIALAMSPANTAAEAVSPVA</sequence>
<feature type="transmembrane region" description="Helical" evidence="1">
    <location>
        <begin position="126"/>
        <end position="144"/>
    </location>
</feature>
<dbReference type="PANTHER" id="PTHR40761">
    <property type="entry name" value="CONSERVED INTEGRAL MEMBRANE ALANINE VALINE AND LEUCINE RICH PROTEIN-RELATED"/>
    <property type="match status" value="1"/>
</dbReference>
<name>A0A7Y5ZY28_9CELL</name>